<keyword evidence="4" id="KW-1185">Reference proteome</keyword>
<dbReference type="PANTHER" id="PTHR30461">
    <property type="entry name" value="DNA-INVERTASE FROM LAMBDOID PROPHAGE"/>
    <property type="match status" value="1"/>
</dbReference>
<dbReference type="Gene3D" id="3.40.50.1390">
    <property type="entry name" value="Resolvase, N-terminal catalytic domain"/>
    <property type="match status" value="1"/>
</dbReference>
<feature type="domain" description="Resolvase/invertase-type recombinase catalytic" evidence="1">
    <location>
        <begin position="7"/>
        <end position="157"/>
    </location>
</feature>
<protein>
    <submittedName>
        <fullName evidence="3">Recombinase family protein</fullName>
    </submittedName>
</protein>
<proteinExistence type="predicted"/>
<feature type="domain" description="Recombinase" evidence="2">
    <location>
        <begin position="185"/>
        <end position="310"/>
    </location>
</feature>
<comment type="caution">
    <text evidence="3">The sequence shown here is derived from an EMBL/GenBank/DDBJ whole genome shotgun (WGS) entry which is preliminary data.</text>
</comment>
<dbReference type="InterPro" id="IPR011109">
    <property type="entry name" value="DNA_bind_recombinase_dom"/>
</dbReference>
<dbReference type="EMBL" id="JBHUEY010000006">
    <property type="protein sequence ID" value="MFD1785537.1"/>
    <property type="molecule type" value="Genomic_DNA"/>
</dbReference>
<dbReference type="Gene3D" id="3.90.1750.20">
    <property type="entry name" value="Putative Large Serine Recombinase, Chain B, Domain 2"/>
    <property type="match status" value="1"/>
</dbReference>
<gene>
    <name evidence="3" type="ORF">ACFSC0_19220</name>
</gene>
<evidence type="ECO:0000313" key="4">
    <source>
        <dbReference type="Proteomes" id="UP001597237"/>
    </source>
</evidence>
<accession>A0ABW4N5X3</accession>
<reference evidence="4" key="1">
    <citation type="journal article" date="2019" name="Int. J. Syst. Evol. Microbiol.">
        <title>The Global Catalogue of Microorganisms (GCM) 10K type strain sequencing project: providing services to taxonomists for standard genome sequencing and annotation.</title>
        <authorList>
            <consortium name="The Broad Institute Genomics Platform"/>
            <consortium name="The Broad Institute Genome Sequencing Center for Infectious Disease"/>
            <person name="Wu L."/>
            <person name="Ma J."/>
        </authorList>
    </citation>
    <scope>NUCLEOTIDE SEQUENCE [LARGE SCALE GENOMIC DNA]</scope>
    <source>
        <strain evidence="4">DFY28</strain>
    </source>
</reference>
<dbReference type="InterPro" id="IPR036162">
    <property type="entry name" value="Resolvase-like_N_sf"/>
</dbReference>
<dbReference type="InterPro" id="IPR006119">
    <property type="entry name" value="Resolv_N"/>
</dbReference>
<dbReference type="RefSeq" id="WP_377281597.1">
    <property type="nucleotide sequence ID" value="NZ_JBHRSI010000004.1"/>
</dbReference>
<dbReference type="PROSITE" id="PS51737">
    <property type="entry name" value="RECOMBINASE_DNA_BIND"/>
    <property type="match status" value="1"/>
</dbReference>
<dbReference type="PROSITE" id="PS51736">
    <property type="entry name" value="RECOMBINASES_3"/>
    <property type="match status" value="1"/>
</dbReference>
<dbReference type="Pfam" id="PF07508">
    <property type="entry name" value="Recombinase"/>
    <property type="match status" value="1"/>
</dbReference>
<dbReference type="SUPFAM" id="SSF53041">
    <property type="entry name" value="Resolvase-like"/>
    <property type="match status" value="1"/>
</dbReference>
<dbReference type="Pfam" id="PF00239">
    <property type="entry name" value="Resolvase"/>
    <property type="match status" value="1"/>
</dbReference>
<name>A0ABW4N5X3_9CAUL</name>
<evidence type="ECO:0000259" key="2">
    <source>
        <dbReference type="PROSITE" id="PS51737"/>
    </source>
</evidence>
<organism evidence="3 4">
    <name type="scientific">Phenylobacterium terrae</name>
    <dbReference type="NCBI Taxonomy" id="2665495"/>
    <lineage>
        <taxon>Bacteria</taxon>
        <taxon>Pseudomonadati</taxon>
        <taxon>Pseudomonadota</taxon>
        <taxon>Alphaproteobacteria</taxon>
        <taxon>Caulobacterales</taxon>
        <taxon>Caulobacteraceae</taxon>
        <taxon>Phenylobacterium</taxon>
    </lineage>
</organism>
<dbReference type="CDD" id="cd00338">
    <property type="entry name" value="Ser_Recombinase"/>
    <property type="match status" value="1"/>
</dbReference>
<evidence type="ECO:0000313" key="3">
    <source>
        <dbReference type="EMBL" id="MFD1785537.1"/>
    </source>
</evidence>
<evidence type="ECO:0000259" key="1">
    <source>
        <dbReference type="PROSITE" id="PS51736"/>
    </source>
</evidence>
<dbReference type="SMART" id="SM00857">
    <property type="entry name" value="Resolvase"/>
    <property type="match status" value="1"/>
</dbReference>
<dbReference type="InterPro" id="IPR038109">
    <property type="entry name" value="DNA_bind_recomb_sf"/>
</dbReference>
<sequence length="448" mass="48914">MATALRRAAQYLRMSTDQQPFSLASQAAVIAQHARGAGLDIVRTYTDAGISGLTFAEREGLRSLVADVVSGAADFSVVLVADVSRWGRFQDLDEAAHYEFLCRQAGIVVRYCGEPPEDEDGALGSLAKQLKRIMAAEFSRERSELVRAAGKAAAAAGRKRGGRLPMGVARMLLNADGTEAGPLKPGERKTLREQAVGFAHGPPAEVEAVRTIFRAYVDERLGLTDIARRMAAEGPPRPQGGPWTATAVLRVLRHELYAGVYVFNRGTEALRTRRRPLPESEWVRAAVMAPVTPPETFARARTLLALRSRYTDEDLLTAARRLLAKEGRLTAALMARSGETPAVRVYQKRFGSLTALYRRIGYVPGPVRRVSDEQLLEDLRALKRRRGVASGPLLTAQEGLSEPSTYHRRFGSLRRAYVAAGLGDNFAEVRRAWRRARAGGAVRGAADA</sequence>
<dbReference type="PANTHER" id="PTHR30461:SF23">
    <property type="entry name" value="DNA RECOMBINASE-RELATED"/>
    <property type="match status" value="1"/>
</dbReference>
<dbReference type="InterPro" id="IPR050639">
    <property type="entry name" value="SSR_resolvase"/>
</dbReference>
<dbReference type="Proteomes" id="UP001597237">
    <property type="component" value="Unassembled WGS sequence"/>
</dbReference>